<dbReference type="OrthoDB" id="5980153at2759"/>
<keyword evidence="2" id="KW-1185">Reference proteome</keyword>
<accession>A0A6S7H6C3</accession>
<protein>
    <submittedName>
        <fullName evidence="1">Uncharacterized protein</fullName>
    </submittedName>
</protein>
<organism evidence="1 2">
    <name type="scientific">Paramuricea clavata</name>
    <name type="common">Red gorgonian</name>
    <name type="synonym">Violescent sea-whip</name>
    <dbReference type="NCBI Taxonomy" id="317549"/>
    <lineage>
        <taxon>Eukaryota</taxon>
        <taxon>Metazoa</taxon>
        <taxon>Cnidaria</taxon>
        <taxon>Anthozoa</taxon>
        <taxon>Octocorallia</taxon>
        <taxon>Malacalcyonacea</taxon>
        <taxon>Plexauridae</taxon>
        <taxon>Paramuricea</taxon>
    </lineage>
</organism>
<sequence>MSSGTILCTVHIAKFNQSINVIVKITQPYLFFYLLTTICYNNHCHHIYIIVLITLLNNNINNRQFLIETDSRWQQDNETEDKLKTQSTTTKTIRAGKIENMEWDKNVLMEEVSGYGVDVVNWSELARKYQFWNKIRELGKNDGQIVQGFLKSHDGGRIRKRMKRSAVGETTVPCAVNNREWNNKLNKKILSGEYNIGELILPQQYEKAVLE</sequence>
<comment type="caution">
    <text evidence="1">The sequence shown here is derived from an EMBL/GenBank/DDBJ whole genome shotgun (WGS) entry which is preliminary data.</text>
</comment>
<evidence type="ECO:0000313" key="2">
    <source>
        <dbReference type="Proteomes" id="UP001152795"/>
    </source>
</evidence>
<proteinExistence type="predicted"/>
<reference evidence="1" key="1">
    <citation type="submission" date="2020-04" db="EMBL/GenBank/DDBJ databases">
        <authorList>
            <person name="Alioto T."/>
            <person name="Alioto T."/>
            <person name="Gomez Garrido J."/>
        </authorList>
    </citation>
    <scope>NUCLEOTIDE SEQUENCE</scope>
    <source>
        <strain evidence="1">A484AB</strain>
    </source>
</reference>
<name>A0A6S7H6C3_PARCT</name>
<dbReference type="EMBL" id="CACRXK020003680">
    <property type="protein sequence ID" value="CAB3999829.1"/>
    <property type="molecule type" value="Genomic_DNA"/>
</dbReference>
<dbReference type="Proteomes" id="UP001152795">
    <property type="component" value="Unassembled WGS sequence"/>
</dbReference>
<gene>
    <name evidence="1" type="ORF">PACLA_8A039769</name>
</gene>
<dbReference type="AlphaFoldDB" id="A0A6S7H6C3"/>
<evidence type="ECO:0000313" key="1">
    <source>
        <dbReference type="EMBL" id="CAB3999829.1"/>
    </source>
</evidence>